<keyword evidence="2" id="KW-1185">Reference proteome</keyword>
<sequence>HVCLPLKGVMLCVFTDESLRFELQAALDYLTQRPFVFKIWDAIPVNSSLIISIVKIGVTYTIVYLQLSHFGS</sequence>
<reference evidence="1" key="2">
    <citation type="submission" date="2020-12" db="EMBL/GenBank/DDBJ databases">
        <authorList>
            <person name="Kanost M."/>
        </authorList>
    </citation>
    <scope>NUCLEOTIDE SEQUENCE</scope>
</reference>
<gene>
    <name evidence="1" type="ORF">O3G_MSEX002916</name>
</gene>
<dbReference type="Proteomes" id="UP000791440">
    <property type="component" value="Unassembled WGS sequence"/>
</dbReference>
<evidence type="ECO:0000313" key="2">
    <source>
        <dbReference type="Proteomes" id="UP000791440"/>
    </source>
</evidence>
<feature type="non-terminal residue" evidence="1">
    <location>
        <position position="1"/>
    </location>
</feature>
<reference evidence="1" key="1">
    <citation type="journal article" date="2016" name="Insect Biochem. Mol. Biol.">
        <title>Multifaceted biological insights from a draft genome sequence of the tobacco hornworm moth, Manduca sexta.</title>
        <authorList>
            <person name="Kanost M.R."/>
            <person name="Arrese E.L."/>
            <person name="Cao X."/>
            <person name="Chen Y.R."/>
            <person name="Chellapilla S."/>
            <person name="Goldsmith M.R."/>
            <person name="Grosse-Wilde E."/>
            <person name="Heckel D.G."/>
            <person name="Herndon N."/>
            <person name="Jiang H."/>
            <person name="Papanicolaou A."/>
            <person name="Qu J."/>
            <person name="Soulages J.L."/>
            <person name="Vogel H."/>
            <person name="Walters J."/>
            <person name="Waterhouse R.M."/>
            <person name="Ahn S.J."/>
            <person name="Almeida F.C."/>
            <person name="An C."/>
            <person name="Aqrawi P."/>
            <person name="Bretschneider A."/>
            <person name="Bryant W.B."/>
            <person name="Bucks S."/>
            <person name="Chao H."/>
            <person name="Chevignon G."/>
            <person name="Christen J.M."/>
            <person name="Clarke D.F."/>
            <person name="Dittmer N.T."/>
            <person name="Ferguson L.C.F."/>
            <person name="Garavelou S."/>
            <person name="Gordon K.H.J."/>
            <person name="Gunaratna R.T."/>
            <person name="Han Y."/>
            <person name="Hauser F."/>
            <person name="He Y."/>
            <person name="Heidel-Fischer H."/>
            <person name="Hirsh A."/>
            <person name="Hu Y."/>
            <person name="Jiang H."/>
            <person name="Kalra D."/>
            <person name="Klinner C."/>
            <person name="Konig C."/>
            <person name="Kovar C."/>
            <person name="Kroll A.R."/>
            <person name="Kuwar S.S."/>
            <person name="Lee S.L."/>
            <person name="Lehman R."/>
            <person name="Li K."/>
            <person name="Li Z."/>
            <person name="Liang H."/>
            <person name="Lovelace S."/>
            <person name="Lu Z."/>
            <person name="Mansfield J.H."/>
            <person name="McCulloch K.J."/>
            <person name="Mathew T."/>
            <person name="Morton B."/>
            <person name="Muzny D.M."/>
            <person name="Neunemann D."/>
            <person name="Ongeri F."/>
            <person name="Pauchet Y."/>
            <person name="Pu L.L."/>
            <person name="Pyrousis I."/>
            <person name="Rao X.J."/>
            <person name="Redding A."/>
            <person name="Roesel C."/>
            <person name="Sanchez-Gracia A."/>
            <person name="Schaack S."/>
            <person name="Shukla A."/>
            <person name="Tetreau G."/>
            <person name="Wang Y."/>
            <person name="Xiong G.H."/>
            <person name="Traut W."/>
            <person name="Walsh T.K."/>
            <person name="Worley K.C."/>
            <person name="Wu D."/>
            <person name="Wu W."/>
            <person name="Wu Y.Q."/>
            <person name="Zhang X."/>
            <person name="Zou Z."/>
            <person name="Zucker H."/>
            <person name="Briscoe A.D."/>
            <person name="Burmester T."/>
            <person name="Clem R.J."/>
            <person name="Feyereisen R."/>
            <person name="Grimmelikhuijzen C.J.P."/>
            <person name="Hamodrakas S.J."/>
            <person name="Hansson B.S."/>
            <person name="Huguet E."/>
            <person name="Jermiin L.S."/>
            <person name="Lan Q."/>
            <person name="Lehman H.K."/>
            <person name="Lorenzen M."/>
            <person name="Merzendorfer H."/>
            <person name="Michalopoulos I."/>
            <person name="Morton D.B."/>
            <person name="Muthukrishnan S."/>
            <person name="Oakeshott J.G."/>
            <person name="Palmer W."/>
            <person name="Park Y."/>
            <person name="Passarelli A.L."/>
            <person name="Rozas J."/>
            <person name="Schwartz L.M."/>
            <person name="Smith W."/>
            <person name="Southgate A."/>
            <person name="Vilcinskas A."/>
            <person name="Vogt R."/>
            <person name="Wang P."/>
            <person name="Werren J."/>
            <person name="Yu X.Q."/>
            <person name="Zhou J.J."/>
            <person name="Brown S.J."/>
            <person name="Scherer S.E."/>
            <person name="Richards S."/>
            <person name="Blissard G.W."/>
        </authorList>
    </citation>
    <scope>NUCLEOTIDE SEQUENCE</scope>
</reference>
<protein>
    <submittedName>
        <fullName evidence="1">Uncharacterized protein</fullName>
    </submittedName>
</protein>
<dbReference type="EMBL" id="JH668303">
    <property type="protein sequence ID" value="KAG6443556.1"/>
    <property type="molecule type" value="Genomic_DNA"/>
</dbReference>
<comment type="caution">
    <text evidence="1">The sequence shown here is derived from an EMBL/GenBank/DDBJ whole genome shotgun (WGS) entry which is preliminary data.</text>
</comment>
<organism evidence="1 2">
    <name type="scientific">Manduca sexta</name>
    <name type="common">Tobacco hawkmoth</name>
    <name type="synonym">Tobacco hornworm</name>
    <dbReference type="NCBI Taxonomy" id="7130"/>
    <lineage>
        <taxon>Eukaryota</taxon>
        <taxon>Metazoa</taxon>
        <taxon>Ecdysozoa</taxon>
        <taxon>Arthropoda</taxon>
        <taxon>Hexapoda</taxon>
        <taxon>Insecta</taxon>
        <taxon>Pterygota</taxon>
        <taxon>Neoptera</taxon>
        <taxon>Endopterygota</taxon>
        <taxon>Lepidoptera</taxon>
        <taxon>Glossata</taxon>
        <taxon>Ditrysia</taxon>
        <taxon>Bombycoidea</taxon>
        <taxon>Sphingidae</taxon>
        <taxon>Sphinginae</taxon>
        <taxon>Sphingini</taxon>
        <taxon>Manduca</taxon>
    </lineage>
</organism>
<accession>A0A922CET8</accession>
<proteinExistence type="predicted"/>
<evidence type="ECO:0000313" key="1">
    <source>
        <dbReference type="EMBL" id="KAG6443556.1"/>
    </source>
</evidence>
<name>A0A922CET8_MANSE</name>
<dbReference type="AlphaFoldDB" id="A0A922CET8"/>